<dbReference type="EMBL" id="LPWE01000010">
    <property type="protein sequence ID" value="ODR95742.1"/>
    <property type="molecule type" value="Genomic_DNA"/>
</dbReference>
<feature type="signal peptide" evidence="1">
    <location>
        <begin position="1"/>
        <end position="26"/>
    </location>
</feature>
<keyword evidence="3" id="KW-1185">Reference proteome</keyword>
<keyword evidence="1" id="KW-0732">Signal</keyword>
<evidence type="ECO:0000313" key="2">
    <source>
        <dbReference type="EMBL" id="ODR95742.1"/>
    </source>
</evidence>
<sequence length="183" mass="19552">MSPSLPAVAARLSRLFLVVLTALCLAACDDDTETATLTPVPQDAESSVYSQITWLDAGSPIAPAQWLASRAAKTELPQNDPRVAAARKELGLAAHRFGDEPRMIANRAVQVENMLAEQGIHESASDIVAALVPIAAKPGALQGFGTLCQQYFILRQQGLDRNAAVERLQELSLRTPGSNRSHG</sequence>
<evidence type="ECO:0000313" key="3">
    <source>
        <dbReference type="Proteomes" id="UP000094172"/>
    </source>
</evidence>
<proteinExistence type="predicted"/>
<dbReference type="Proteomes" id="UP000094172">
    <property type="component" value="Unassembled WGS sequence"/>
</dbReference>
<evidence type="ECO:0000256" key="1">
    <source>
        <dbReference type="SAM" id="SignalP"/>
    </source>
</evidence>
<dbReference type="RefSeq" id="WP_069443935.1">
    <property type="nucleotide sequence ID" value="NZ_LPWE01000010.1"/>
</dbReference>
<evidence type="ECO:0008006" key="4">
    <source>
        <dbReference type="Google" id="ProtNLM"/>
    </source>
</evidence>
<name>A0A1E3VQE7_9HYPH</name>
<gene>
    <name evidence="2" type="ORF">AUC70_02350</name>
</gene>
<protein>
    <recommendedName>
        <fullName evidence="4">MxaH protein</fullName>
    </recommendedName>
</protein>
<organism evidence="2 3">
    <name type="scientific">Methyloceanibacter stevinii</name>
    <dbReference type="NCBI Taxonomy" id="1774970"/>
    <lineage>
        <taxon>Bacteria</taxon>
        <taxon>Pseudomonadati</taxon>
        <taxon>Pseudomonadota</taxon>
        <taxon>Alphaproteobacteria</taxon>
        <taxon>Hyphomicrobiales</taxon>
        <taxon>Hyphomicrobiaceae</taxon>
        <taxon>Methyloceanibacter</taxon>
    </lineage>
</organism>
<dbReference type="AlphaFoldDB" id="A0A1E3VQE7"/>
<comment type="caution">
    <text evidence="2">The sequence shown here is derived from an EMBL/GenBank/DDBJ whole genome shotgun (WGS) entry which is preliminary data.</text>
</comment>
<accession>A0A1E3VQE7</accession>
<feature type="chain" id="PRO_5009138610" description="MxaH protein" evidence="1">
    <location>
        <begin position="27"/>
        <end position="183"/>
    </location>
</feature>
<reference evidence="2 3" key="1">
    <citation type="journal article" date="2016" name="Environ. Microbiol.">
        <title>New Methyloceanibacter diversity from North Sea sediments includes methanotroph containing solely the soluble methane monooxygenase.</title>
        <authorList>
            <person name="Vekeman B."/>
            <person name="Kerckhof F.M."/>
            <person name="Cremers G."/>
            <person name="de Vos P."/>
            <person name="Vandamme P."/>
            <person name="Boon N."/>
            <person name="Op den Camp H.J."/>
            <person name="Heylen K."/>
        </authorList>
    </citation>
    <scope>NUCLEOTIDE SEQUENCE [LARGE SCALE GENOMIC DNA]</scope>
    <source>
        <strain evidence="2 3">R-67176</strain>
    </source>
</reference>
<dbReference type="STRING" id="1774970.AUC70_02350"/>